<dbReference type="PIRSF" id="PIRSF002741">
    <property type="entry name" value="MppA"/>
    <property type="match status" value="1"/>
</dbReference>
<keyword evidence="3" id="KW-0732">Signal</keyword>
<dbReference type="GO" id="GO:0030288">
    <property type="term" value="C:outer membrane-bounded periplasmic space"/>
    <property type="evidence" value="ECO:0007669"/>
    <property type="project" value="TreeGrafter"/>
</dbReference>
<evidence type="ECO:0000256" key="3">
    <source>
        <dbReference type="ARBA" id="ARBA00022729"/>
    </source>
</evidence>
<dbReference type="InterPro" id="IPR000914">
    <property type="entry name" value="SBP_5_dom"/>
</dbReference>
<evidence type="ECO:0000259" key="4">
    <source>
        <dbReference type="Pfam" id="PF00496"/>
    </source>
</evidence>
<evidence type="ECO:0000256" key="2">
    <source>
        <dbReference type="ARBA" id="ARBA00005695"/>
    </source>
</evidence>
<organism evidence="5 6">
    <name type="scientific">Microbaculum marinisediminis</name>
    <dbReference type="NCBI Taxonomy" id="2931392"/>
    <lineage>
        <taxon>Bacteria</taxon>
        <taxon>Pseudomonadati</taxon>
        <taxon>Pseudomonadota</taxon>
        <taxon>Alphaproteobacteria</taxon>
        <taxon>Hyphomicrobiales</taxon>
        <taxon>Tepidamorphaceae</taxon>
        <taxon>Microbaculum</taxon>
    </lineage>
</organism>
<evidence type="ECO:0000313" key="6">
    <source>
        <dbReference type="Proteomes" id="UP001320898"/>
    </source>
</evidence>
<protein>
    <submittedName>
        <fullName evidence="5">Extracellular solute-binding protein</fullName>
    </submittedName>
</protein>
<dbReference type="PANTHER" id="PTHR30290">
    <property type="entry name" value="PERIPLASMIC BINDING COMPONENT OF ABC TRANSPORTER"/>
    <property type="match status" value="1"/>
</dbReference>
<sequence length="572" mass="65012">MHGEPHYGPDFRNFAYVDPDAPKGGRLTLGVVGSFDSLNPFIVQGAPARGLRDYVFESLMTRSLDEPFTLYGLLAESVEVPDDRSSVTFRLRPEARFSDGNPVLPEHVIFSWELLMKKGRPNFRTYYSQVDKAEQLDERTVRFTFKGTPDREMPLIIGLMPILSFDHYLLDDFERSGNIQPVGSGPYVVEQVKYGESITFRRDPNYWGRDLAVNRGRFNFDEIKYEYYRNDSTLFEAFKKGLVDVLAEDNPARWATEYAFPAARSGDVIREEFESGVPRGMSALVFNTRRPIFADKRVREALLTLFDGAWIDKSLYHGLYQRTQSYYPGSDLSAHGRPASARERELLAPWADRIAPEIMEGTYQVPGSDGSGRDRAALRRAIQLLEAAGYALDGGVMTDKATGKPLAFEILVGTPDQERLALAYVNFLKRAGIAVSVRQVDSAQFERRRQTFDFDMMPYFWFSSLSPGNEQKFYWGSEAAQTEGTRNYMGASDPAIDAMIEAMLEARDRAEFVDAARALDRILMSGTYVVPLFHLPKQWVARRARIGHPDRVSLYGYDLDSWWDRDAGERSD</sequence>
<dbReference type="GO" id="GO:0042884">
    <property type="term" value="P:microcin transport"/>
    <property type="evidence" value="ECO:0007669"/>
    <property type="project" value="TreeGrafter"/>
</dbReference>
<dbReference type="Gene3D" id="3.40.190.10">
    <property type="entry name" value="Periplasmic binding protein-like II"/>
    <property type="match status" value="1"/>
</dbReference>
<dbReference type="PANTHER" id="PTHR30290:SF64">
    <property type="entry name" value="ABC TRANSPORTER PERIPLASMIC BINDING PROTEIN"/>
    <property type="match status" value="1"/>
</dbReference>
<comment type="caution">
    <text evidence="5">The sequence shown here is derived from an EMBL/GenBank/DDBJ whole genome shotgun (WGS) entry which is preliminary data.</text>
</comment>
<dbReference type="Gene3D" id="3.10.105.10">
    <property type="entry name" value="Dipeptide-binding Protein, Domain 3"/>
    <property type="match status" value="1"/>
</dbReference>
<evidence type="ECO:0000313" key="5">
    <source>
        <dbReference type="EMBL" id="MCT8974088.1"/>
    </source>
</evidence>
<proteinExistence type="inferred from homology"/>
<accession>A0AAW5R289</accession>
<dbReference type="GO" id="GO:1904680">
    <property type="term" value="F:peptide transmembrane transporter activity"/>
    <property type="evidence" value="ECO:0007669"/>
    <property type="project" value="TreeGrafter"/>
</dbReference>
<feature type="domain" description="Solute-binding protein family 5" evidence="4">
    <location>
        <begin position="70"/>
        <end position="471"/>
    </location>
</feature>
<evidence type="ECO:0000256" key="1">
    <source>
        <dbReference type="ARBA" id="ARBA00004418"/>
    </source>
</evidence>
<gene>
    <name evidence="5" type="ORF">MUB46_19665</name>
</gene>
<dbReference type="GO" id="GO:0015833">
    <property type="term" value="P:peptide transport"/>
    <property type="evidence" value="ECO:0007669"/>
    <property type="project" value="TreeGrafter"/>
</dbReference>
<dbReference type="GO" id="GO:0043190">
    <property type="term" value="C:ATP-binding cassette (ABC) transporter complex"/>
    <property type="evidence" value="ECO:0007669"/>
    <property type="project" value="InterPro"/>
</dbReference>
<dbReference type="InterPro" id="IPR030678">
    <property type="entry name" value="Peptide/Ni-bd"/>
</dbReference>
<dbReference type="Pfam" id="PF00496">
    <property type="entry name" value="SBP_bac_5"/>
    <property type="match status" value="1"/>
</dbReference>
<reference evidence="5 6" key="1">
    <citation type="submission" date="2022-04" db="EMBL/GenBank/DDBJ databases">
        <authorList>
            <person name="Ye Y.-Q."/>
            <person name="Du Z.-J."/>
        </authorList>
    </citation>
    <scope>NUCLEOTIDE SEQUENCE [LARGE SCALE GENOMIC DNA]</scope>
    <source>
        <strain evidence="5 6">A6E488</strain>
    </source>
</reference>
<dbReference type="CDD" id="cd08497">
    <property type="entry name" value="MbnE-like"/>
    <property type="match status" value="1"/>
</dbReference>
<dbReference type="EMBL" id="JALIDZ010000010">
    <property type="protein sequence ID" value="MCT8974088.1"/>
    <property type="molecule type" value="Genomic_DNA"/>
</dbReference>
<dbReference type="SUPFAM" id="SSF53850">
    <property type="entry name" value="Periplasmic binding protein-like II"/>
    <property type="match status" value="1"/>
</dbReference>
<comment type="similarity">
    <text evidence="2">Belongs to the bacterial solute-binding protein 5 family.</text>
</comment>
<name>A0AAW5R289_9HYPH</name>
<dbReference type="AlphaFoldDB" id="A0AAW5R289"/>
<dbReference type="Proteomes" id="UP001320898">
    <property type="component" value="Unassembled WGS sequence"/>
</dbReference>
<dbReference type="InterPro" id="IPR039424">
    <property type="entry name" value="SBP_5"/>
</dbReference>
<keyword evidence="6" id="KW-1185">Reference proteome</keyword>
<comment type="subcellular location">
    <subcellularLocation>
        <location evidence="1">Periplasm</location>
    </subcellularLocation>
</comment>